<sequence length="386" mass="43583">MKRWRVRYRLKVSRRASTTRIIPSHQVSFPSDTIPDDIFTRICAYMCVPRNYESLAWRLGSAPRTKTPTRLVTDDDLRMALKAGIDAMIDREDVERSNIGRKRKKKIPPPVIVEIINTSPATVAKNSKNKQSMQAGDLAPSMMPYTTELKIVKDTLRCSLHPGDNKWCFVDKGRPDTPHIPLSLSDVQLWAHHLHIDKNADMTCVIPPSTLGFDNIRSRKARTASSAGYRVPTEPLTPVIHNHVHVANPGHANSPGMAESSHMGCRQYAMFLESDDPDDDSVLGLTDILRAIHAKYPDFSYHQYEDQLRQHGILYLSTAGIFDAEFFVAKIGMSEGAGHHFQKWVAGERRKVYNEKQMKSSKKRARHGYNDGEKEDIDPRSAGDAI</sequence>
<gene>
    <name evidence="1" type="ORF">BJ138DRAFT_68359</name>
</gene>
<organism evidence="1 2">
    <name type="scientific">Hygrophoropsis aurantiaca</name>
    <dbReference type="NCBI Taxonomy" id="72124"/>
    <lineage>
        <taxon>Eukaryota</taxon>
        <taxon>Fungi</taxon>
        <taxon>Dikarya</taxon>
        <taxon>Basidiomycota</taxon>
        <taxon>Agaricomycotina</taxon>
        <taxon>Agaricomycetes</taxon>
        <taxon>Agaricomycetidae</taxon>
        <taxon>Boletales</taxon>
        <taxon>Coniophorineae</taxon>
        <taxon>Hygrophoropsidaceae</taxon>
        <taxon>Hygrophoropsis</taxon>
    </lineage>
</organism>
<reference evidence="1" key="1">
    <citation type="journal article" date="2021" name="New Phytol.">
        <title>Evolutionary innovations through gain and loss of genes in the ectomycorrhizal Boletales.</title>
        <authorList>
            <person name="Wu G."/>
            <person name="Miyauchi S."/>
            <person name="Morin E."/>
            <person name="Kuo A."/>
            <person name="Drula E."/>
            <person name="Varga T."/>
            <person name="Kohler A."/>
            <person name="Feng B."/>
            <person name="Cao Y."/>
            <person name="Lipzen A."/>
            <person name="Daum C."/>
            <person name="Hundley H."/>
            <person name="Pangilinan J."/>
            <person name="Johnson J."/>
            <person name="Barry K."/>
            <person name="LaButti K."/>
            <person name="Ng V."/>
            <person name="Ahrendt S."/>
            <person name="Min B."/>
            <person name="Choi I.G."/>
            <person name="Park H."/>
            <person name="Plett J.M."/>
            <person name="Magnuson J."/>
            <person name="Spatafora J.W."/>
            <person name="Nagy L.G."/>
            <person name="Henrissat B."/>
            <person name="Grigoriev I.V."/>
            <person name="Yang Z.L."/>
            <person name="Xu J."/>
            <person name="Martin F.M."/>
        </authorList>
    </citation>
    <scope>NUCLEOTIDE SEQUENCE</scope>
    <source>
        <strain evidence="1">ATCC 28755</strain>
    </source>
</reference>
<keyword evidence="2" id="KW-1185">Reference proteome</keyword>
<proteinExistence type="predicted"/>
<comment type="caution">
    <text evidence="1">The sequence shown here is derived from an EMBL/GenBank/DDBJ whole genome shotgun (WGS) entry which is preliminary data.</text>
</comment>
<dbReference type="EMBL" id="MU267701">
    <property type="protein sequence ID" value="KAH7910743.1"/>
    <property type="molecule type" value="Genomic_DNA"/>
</dbReference>
<name>A0ACB8AC85_9AGAM</name>
<evidence type="ECO:0000313" key="1">
    <source>
        <dbReference type="EMBL" id="KAH7910743.1"/>
    </source>
</evidence>
<dbReference type="Proteomes" id="UP000790377">
    <property type="component" value="Unassembled WGS sequence"/>
</dbReference>
<accession>A0ACB8AC85</accession>
<protein>
    <submittedName>
        <fullName evidence="1">Uncharacterized protein</fullName>
    </submittedName>
</protein>
<evidence type="ECO:0000313" key="2">
    <source>
        <dbReference type="Proteomes" id="UP000790377"/>
    </source>
</evidence>